<evidence type="ECO:0000256" key="9">
    <source>
        <dbReference type="ARBA" id="ARBA00023144"/>
    </source>
</evidence>
<keyword evidence="8" id="KW-0460">Magnesium</keyword>
<dbReference type="InterPro" id="IPR000705">
    <property type="entry name" value="Galactokinase"/>
</dbReference>
<dbReference type="NCBIfam" id="TIGR00131">
    <property type="entry name" value="gal_kin"/>
    <property type="match status" value="1"/>
</dbReference>
<sequence length="382" mass="41415">MSLDTLKQHFQEKFSQAPDIYVSSPGRVNLIGEHTDYNNGFVLPCALQYKTHILATKRDDSLIKAYSLQYLEQPEEFDLNAEIMHGDWAWGDYLRGVAKELLGQGHQLTGLNIFIDSQVPQGSGLSSSAALEVAVGGLFNYVGKLGLSTQQIARTGQAAENNFIDCQCGIMDQLISAEAKEQSALLIDCRDLSTRSVSIPENLALMVINSNYPRKLADSEYNERRAACELAAAAMGTPSLREASMEKLEAVKATLDEVVYRRAKYVICENQRVLDAEKALSTGDLPTLYSIMKEAHLALKNDFEITVPATDGLVDICMEALDGKGACRQTGGGFGGAVICLCDKADTDKVVAAVEANYHKNFSLTADILICEPGGGLNASSL</sequence>
<comment type="caution">
    <text evidence="15">The sequence shown here is derived from an EMBL/GenBank/DDBJ whole genome shotgun (WGS) entry which is preliminary data.</text>
</comment>
<dbReference type="Proteomes" id="UP001156601">
    <property type="component" value="Unassembled WGS sequence"/>
</dbReference>
<dbReference type="InterPro" id="IPR006206">
    <property type="entry name" value="Mevalonate/galactokinase"/>
</dbReference>
<dbReference type="PRINTS" id="PR00473">
    <property type="entry name" value="GALCTOKINASE"/>
</dbReference>
<keyword evidence="9" id="KW-0299">Galactose metabolism</keyword>
<dbReference type="PROSITE" id="PS00106">
    <property type="entry name" value="GALACTOKINASE"/>
    <property type="match status" value="1"/>
</dbReference>
<keyword evidence="3" id="KW-0808">Transferase</keyword>
<dbReference type="EMBL" id="BSOT01000006">
    <property type="protein sequence ID" value="GLR71722.1"/>
    <property type="molecule type" value="Genomic_DNA"/>
</dbReference>
<dbReference type="InterPro" id="IPR006203">
    <property type="entry name" value="GHMP_knse_ATP-bd_CS"/>
</dbReference>
<feature type="domain" description="GHMP kinase C-terminal" evidence="13">
    <location>
        <begin position="277"/>
        <end position="359"/>
    </location>
</feature>
<dbReference type="GO" id="GO:0005524">
    <property type="term" value="F:ATP binding"/>
    <property type="evidence" value="ECO:0007669"/>
    <property type="project" value="UniProtKB-UniRule"/>
</dbReference>
<dbReference type="Gene3D" id="3.30.70.890">
    <property type="entry name" value="GHMP kinase, C-terminal domain"/>
    <property type="match status" value="1"/>
</dbReference>
<dbReference type="FunFam" id="3.30.70.890:FF:000001">
    <property type="entry name" value="Galactokinase"/>
    <property type="match status" value="1"/>
</dbReference>
<dbReference type="RefSeq" id="WP_284218058.1">
    <property type="nucleotide sequence ID" value="NZ_BSOT01000006.1"/>
</dbReference>
<evidence type="ECO:0000256" key="3">
    <source>
        <dbReference type="ARBA" id="ARBA00022679"/>
    </source>
</evidence>
<evidence type="ECO:0000259" key="13">
    <source>
        <dbReference type="Pfam" id="PF08544"/>
    </source>
</evidence>
<dbReference type="PIRSF" id="PIRSF000530">
    <property type="entry name" value="Galactokinase"/>
    <property type="match status" value="1"/>
</dbReference>
<keyword evidence="6" id="KW-0418">Kinase</keyword>
<dbReference type="PRINTS" id="PR00959">
    <property type="entry name" value="MEVGALKINASE"/>
</dbReference>
<dbReference type="InterPro" id="IPR019539">
    <property type="entry name" value="GalKase_N"/>
</dbReference>
<dbReference type="InterPro" id="IPR020568">
    <property type="entry name" value="Ribosomal_Su5_D2-typ_SF"/>
</dbReference>
<comment type="similarity">
    <text evidence="1">Belongs to the GHMP kinase family. GalK subfamily.</text>
</comment>
<dbReference type="InterPro" id="IPR014721">
    <property type="entry name" value="Ribsml_uS5_D2-typ_fold_subgr"/>
</dbReference>
<evidence type="ECO:0000256" key="6">
    <source>
        <dbReference type="ARBA" id="ARBA00022777"/>
    </source>
</evidence>
<evidence type="ECO:0000259" key="14">
    <source>
        <dbReference type="Pfam" id="PF10509"/>
    </source>
</evidence>
<dbReference type="GO" id="GO:0004335">
    <property type="term" value="F:galactokinase activity"/>
    <property type="evidence" value="ECO:0007669"/>
    <property type="project" value="UniProtKB-UniRule"/>
</dbReference>
<dbReference type="FunFam" id="3.30.230.10:FF:000017">
    <property type="entry name" value="Galactokinase"/>
    <property type="match status" value="1"/>
</dbReference>
<evidence type="ECO:0000256" key="5">
    <source>
        <dbReference type="ARBA" id="ARBA00022741"/>
    </source>
</evidence>
<gene>
    <name evidence="15" type="primary">galK</name>
    <name evidence="15" type="ORF">GCM10007852_26300</name>
</gene>
<dbReference type="InterPro" id="IPR013750">
    <property type="entry name" value="GHMP_kinase_C_dom"/>
</dbReference>
<accession>A0AA37SYP7</accession>
<keyword evidence="7" id="KW-0067">ATP-binding</keyword>
<dbReference type="EC" id="2.7.1.6" evidence="11"/>
<name>A0AA37SYP7_9ALTE</name>
<organism evidence="15 16">
    <name type="scientific">Agaribacter marinus</name>
    <dbReference type="NCBI Taxonomy" id="1431249"/>
    <lineage>
        <taxon>Bacteria</taxon>
        <taxon>Pseudomonadati</taxon>
        <taxon>Pseudomonadota</taxon>
        <taxon>Gammaproteobacteria</taxon>
        <taxon>Alteromonadales</taxon>
        <taxon>Alteromonadaceae</taxon>
        <taxon>Agaribacter</taxon>
    </lineage>
</organism>
<keyword evidence="16" id="KW-1185">Reference proteome</keyword>
<dbReference type="SUPFAM" id="SSF55060">
    <property type="entry name" value="GHMP Kinase, C-terminal domain"/>
    <property type="match status" value="1"/>
</dbReference>
<dbReference type="SUPFAM" id="SSF54211">
    <property type="entry name" value="Ribosomal protein S5 domain 2-like"/>
    <property type="match status" value="1"/>
</dbReference>
<evidence type="ECO:0000256" key="8">
    <source>
        <dbReference type="ARBA" id="ARBA00022842"/>
    </source>
</evidence>
<dbReference type="GO" id="GO:0046872">
    <property type="term" value="F:metal ion binding"/>
    <property type="evidence" value="ECO:0007669"/>
    <property type="project" value="UniProtKB-KW"/>
</dbReference>
<feature type="domain" description="Galactokinase N-terminal" evidence="14">
    <location>
        <begin position="9"/>
        <end position="56"/>
    </location>
</feature>
<evidence type="ECO:0000259" key="12">
    <source>
        <dbReference type="Pfam" id="PF00288"/>
    </source>
</evidence>
<dbReference type="PROSITE" id="PS00627">
    <property type="entry name" value="GHMP_KINASES_ATP"/>
    <property type="match status" value="1"/>
</dbReference>
<evidence type="ECO:0000256" key="2">
    <source>
        <dbReference type="ARBA" id="ARBA00022490"/>
    </source>
</evidence>
<proteinExistence type="inferred from homology"/>
<dbReference type="Pfam" id="PF08544">
    <property type="entry name" value="GHMP_kinases_C"/>
    <property type="match status" value="1"/>
</dbReference>
<dbReference type="Pfam" id="PF10509">
    <property type="entry name" value="GalKase_gal_bdg"/>
    <property type="match status" value="1"/>
</dbReference>
<evidence type="ECO:0000313" key="16">
    <source>
        <dbReference type="Proteomes" id="UP001156601"/>
    </source>
</evidence>
<dbReference type="AlphaFoldDB" id="A0AA37SYP7"/>
<evidence type="ECO:0000256" key="10">
    <source>
        <dbReference type="ARBA" id="ARBA00023277"/>
    </source>
</evidence>
<evidence type="ECO:0000256" key="11">
    <source>
        <dbReference type="NCBIfam" id="TIGR00131"/>
    </source>
</evidence>
<dbReference type="InterPro" id="IPR019741">
    <property type="entry name" value="Galactokinase_CS"/>
</dbReference>
<keyword evidence="4" id="KW-0479">Metal-binding</keyword>
<keyword evidence="2" id="KW-0963">Cytoplasm</keyword>
<keyword evidence="10" id="KW-0119">Carbohydrate metabolism</keyword>
<dbReference type="GO" id="GO:0005829">
    <property type="term" value="C:cytosol"/>
    <property type="evidence" value="ECO:0007669"/>
    <property type="project" value="TreeGrafter"/>
</dbReference>
<feature type="domain" description="GHMP kinase N-terminal" evidence="12">
    <location>
        <begin position="93"/>
        <end position="177"/>
    </location>
</feature>
<reference evidence="15" key="1">
    <citation type="journal article" date="2014" name="Int. J. Syst. Evol. Microbiol.">
        <title>Complete genome sequence of Corynebacterium casei LMG S-19264T (=DSM 44701T), isolated from a smear-ripened cheese.</title>
        <authorList>
            <consortium name="US DOE Joint Genome Institute (JGI-PGF)"/>
            <person name="Walter F."/>
            <person name="Albersmeier A."/>
            <person name="Kalinowski J."/>
            <person name="Ruckert C."/>
        </authorList>
    </citation>
    <scope>NUCLEOTIDE SEQUENCE</scope>
    <source>
        <strain evidence="15">NBRC 110023</strain>
    </source>
</reference>
<reference evidence="15" key="2">
    <citation type="submission" date="2023-01" db="EMBL/GenBank/DDBJ databases">
        <title>Draft genome sequence of Agaribacter marinus strain NBRC 110023.</title>
        <authorList>
            <person name="Sun Q."/>
            <person name="Mori K."/>
        </authorList>
    </citation>
    <scope>NUCLEOTIDE SEQUENCE</scope>
    <source>
        <strain evidence="15">NBRC 110023</strain>
    </source>
</reference>
<dbReference type="GO" id="GO:0006012">
    <property type="term" value="P:galactose metabolic process"/>
    <property type="evidence" value="ECO:0007669"/>
    <property type="project" value="UniProtKB-UniRule"/>
</dbReference>
<dbReference type="PANTHER" id="PTHR10457:SF7">
    <property type="entry name" value="GALACTOKINASE-RELATED"/>
    <property type="match status" value="1"/>
</dbReference>
<evidence type="ECO:0000313" key="15">
    <source>
        <dbReference type="EMBL" id="GLR71722.1"/>
    </source>
</evidence>
<keyword evidence="5" id="KW-0547">Nucleotide-binding</keyword>
<dbReference type="PANTHER" id="PTHR10457">
    <property type="entry name" value="MEVALONATE KINASE/GALACTOKINASE"/>
    <property type="match status" value="1"/>
</dbReference>
<dbReference type="InterPro" id="IPR006204">
    <property type="entry name" value="GHMP_kinase_N_dom"/>
</dbReference>
<evidence type="ECO:0000256" key="4">
    <source>
        <dbReference type="ARBA" id="ARBA00022723"/>
    </source>
</evidence>
<dbReference type="Pfam" id="PF00288">
    <property type="entry name" value="GHMP_kinases_N"/>
    <property type="match status" value="1"/>
</dbReference>
<evidence type="ECO:0000256" key="7">
    <source>
        <dbReference type="ARBA" id="ARBA00022840"/>
    </source>
</evidence>
<dbReference type="InterPro" id="IPR036554">
    <property type="entry name" value="GHMP_kinase_C_sf"/>
</dbReference>
<protein>
    <recommendedName>
        <fullName evidence="11">Galactokinase</fullName>
        <ecNumber evidence="11">2.7.1.6</ecNumber>
    </recommendedName>
</protein>
<dbReference type="Gene3D" id="3.30.230.10">
    <property type="match status" value="1"/>
</dbReference>
<evidence type="ECO:0000256" key="1">
    <source>
        <dbReference type="ARBA" id="ARBA00006566"/>
    </source>
</evidence>